<evidence type="ECO:0008006" key="8">
    <source>
        <dbReference type="Google" id="ProtNLM"/>
    </source>
</evidence>
<dbReference type="PROSITE" id="PS00154">
    <property type="entry name" value="ATPASE_E1_E2"/>
    <property type="match status" value="1"/>
</dbReference>
<comment type="subcellular location">
    <subcellularLocation>
        <location evidence="1">Membrane</location>
    </subcellularLocation>
</comment>
<dbReference type="EMBL" id="BARU01033629">
    <property type="protein sequence ID" value="GAH69594.1"/>
    <property type="molecule type" value="Genomic_DNA"/>
</dbReference>
<dbReference type="SUPFAM" id="SSF81665">
    <property type="entry name" value="Calcium ATPase, transmembrane domain M"/>
    <property type="match status" value="1"/>
</dbReference>
<evidence type="ECO:0000256" key="1">
    <source>
        <dbReference type="ARBA" id="ARBA00004370"/>
    </source>
</evidence>
<accession>X1IU15</accession>
<evidence type="ECO:0000313" key="7">
    <source>
        <dbReference type="EMBL" id="GAH69594.1"/>
    </source>
</evidence>
<name>X1IU15_9ZZZZ</name>
<feature type="transmembrane region" description="Helical" evidence="6">
    <location>
        <begin position="32"/>
        <end position="54"/>
    </location>
</feature>
<keyword evidence="5 6" id="KW-0472">Membrane</keyword>
<dbReference type="SUPFAM" id="SSF81660">
    <property type="entry name" value="Metal cation-transporting ATPase, ATP-binding domain N"/>
    <property type="match status" value="1"/>
</dbReference>
<evidence type="ECO:0000256" key="2">
    <source>
        <dbReference type="ARBA" id="ARBA00006024"/>
    </source>
</evidence>
<evidence type="ECO:0000256" key="3">
    <source>
        <dbReference type="ARBA" id="ARBA00022692"/>
    </source>
</evidence>
<feature type="non-terminal residue" evidence="7">
    <location>
        <position position="1"/>
    </location>
</feature>
<dbReference type="GO" id="GO:0016020">
    <property type="term" value="C:membrane"/>
    <property type="evidence" value="ECO:0007669"/>
    <property type="project" value="UniProtKB-SubCell"/>
</dbReference>
<dbReference type="NCBIfam" id="TIGR01494">
    <property type="entry name" value="ATPase_P-type"/>
    <property type="match status" value="1"/>
</dbReference>
<dbReference type="InterPro" id="IPR018303">
    <property type="entry name" value="ATPase_P-typ_P_site"/>
</dbReference>
<dbReference type="GO" id="GO:0016887">
    <property type="term" value="F:ATP hydrolysis activity"/>
    <property type="evidence" value="ECO:0007669"/>
    <property type="project" value="InterPro"/>
</dbReference>
<dbReference type="Gene3D" id="3.40.50.1000">
    <property type="entry name" value="HAD superfamily/HAD-like"/>
    <property type="match status" value="1"/>
</dbReference>
<evidence type="ECO:0000256" key="5">
    <source>
        <dbReference type="ARBA" id="ARBA00023136"/>
    </source>
</evidence>
<reference evidence="7" key="1">
    <citation type="journal article" date="2014" name="Front. Microbiol.">
        <title>High frequency of phylogenetically diverse reductive dehalogenase-homologous genes in deep subseafloor sedimentary metagenomes.</title>
        <authorList>
            <person name="Kawai M."/>
            <person name="Futagami T."/>
            <person name="Toyoda A."/>
            <person name="Takaki Y."/>
            <person name="Nishi S."/>
            <person name="Hori S."/>
            <person name="Arai W."/>
            <person name="Tsubouchi T."/>
            <person name="Morono Y."/>
            <person name="Uchiyama I."/>
            <person name="Ito T."/>
            <person name="Fujiyama A."/>
            <person name="Inagaki F."/>
            <person name="Takami H."/>
        </authorList>
    </citation>
    <scope>NUCLEOTIDE SEQUENCE</scope>
    <source>
        <strain evidence="7">Expedition CK06-06</strain>
    </source>
</reference>
<evidence type="ECO:0000256" key="4">
    <source>
        <dbReference type="ARBA" id="ARBA00022989"/>
    </source>
</evidence>
<dbReference type="Pfam" id="PF00702">
    <property type="entry name" value="Hydrolase"/>
    <property type="match status" value="1"/>
</dbReference>
<keyword evidence="4 6" id="KW-1133">Transmembrane helix</keyword>
<dbReference type="InterPro" id="IPR051014">
    <property type="entry name" value="Cation_Transport_ATPase_IB"/>
</dbReference>
<sequence length="258" mass="28686">SNTVVAKIAESIKFAQQNKSDSERFIEKFAKYYTPIILISALFVMIVPTVVFNLDFNVWFYRGLILLVVSCPCALTLSTPLANIAALTKLAKEGILVKGNKFIEIAKNIELIAFDKTGTLTEGNLKVFNIINYSSNNQEIIKIAASLENLSEHPIGKAIVYQAKQMQLPLYTVENFKITKGKGIKGVIQGEVYYVGSKNYLEELKFDLPDDIFEETELSGTIPILLGNNKSIMGIITIRDVLRVSAPLLVDGLKKRGY</sequence>
<comment type="similarity">
    <text evidence="2">Belongs to the cation transport ATPase (P-type) (TC 3.A.3) family. Type IB subfamily.</text>
</comment>
<dbReference type="InterPro" id="IPR023214">
    <property type="entry name" value="HAD_sf"/>
</dbReference>
<comment type="caution">
    <text evidence="7">The sequence shown here is derived from an EMBL/GenBank/DDBJ whole genome shotgun (WGS) entry which is preliminary data.</text>
</comment>
<dbReference type="GO" id="GO:0022857">
    <property type="term" value="F:transmembrane transporter activity"/>
    <property type="evidence" value="ECO:0007669"/>
    <property type="project" value="TreeGrafter"/>
</dbReference>
<dbReference type="PANTHER" id="PTHR48085">
    <property type="entry name" value="CADMIUM/ZINC-TRANSPORTING ATPASE HMA2-RELATED"/>
    <property type="match status" value="1"/>
</dbReference>
<keyword evidence="3 6" id="KW-0812">Transmembrane</keyword>
<protein>
    <recommendedName>
        <fullName evidence="8">HMA domain-containing protein</fullName>
    </recommendedName>
</protein>
<feature type="non-terminal residue" evidence="7">
    <location>
        <position position="258"/>
    </location>
</feature>
<proteinExistence type="inferred from homology"/>
<dbReference type="InterPro" id="IPR023299">
    <property type="entry name" value="ATPase_P-typ_cyto_dom_N"/>
</dbReference>
<dbReference type="InterPro" id="IPR001757">
    <property type="entry name" value="P_typ_ATPase"/>
</dbReference>
<dbReference type="InterPro" id="IPR023298">
    <property type="entry name" value="ATPase_P-typ_TM_dom_sf"/>
</dbReference>
<dbReference type="GO" id="GO:0005524">
    <property type="term" value="F:ATP binding"/>
    <property type="evidence" value="ECO:0007669"/>
    <property type="project" value="InterPro"/>
</dbReference>
<feature type="transmembrane region" description="Helical" evidence="6">
    <location>
        <begin position="60"/>
        <end position="82"/>
    </location>
</feature>
<evidence type="ECO:0000256" key="6">
    <source>
        <dbReference type="SAM" id="Phobius"/>
    </source>
</evidence>
<dbReference type="AlphaFoldDB" id="X1IU15"/>
<dbReference type="PANTHER" id="PTHR48085:SF5">
    <property type="entry name" value="CADMIUM_ZINC-TRANSPORTING ATPASE HMA4-RELATED"/>
    <property type="match status" value="1"/>
</dbReference>
<dbReference type="Gene3D" id="3.40.1110.10">
    <property type="entry name" value="Calcium-transporting ATPase, cytoplasmic domain N"/>
    <property type="match status" value="1"/>
</dbReference>
<gene>
    <name evidence="7" type="ORF">S03H2_52884</name>
</gene>
<organism evidence="7">
    <name type="scientific">marine sediment metagenome</name>
    <dbReference type="NCBI Taxonomy" id="412755"/>
    <lineage>
        <taxon>unclassified sequences</taxon>
        <taxon>metagenomes</taxon>
        <taxon>ecological metagenomes</taxon>
    </lineage>
</organism>